<dbReference type="Proteomes" id="UP001365405">
    <property type="component" value="Unassembled WGS sequence"/>
</dbReference>
<evidence type="ECO:0000259" key="1">
    <source>
        <dbReference type="Pfam" id="PF01370"/>
    </source>
</evidence>
<evidence type="ECO:0000313" key="3">
    <source>
        <dbReference type="Proteomes" id="UP001365405"/>
    </source>
</evidence>
<feature type="domain" description="NAD-dependent epimerase/dehydratase" evidence="1">
    <location>
        <begin position="3"/>
        <end position="168"/>
    </location>
</feature>
<accession>A0ABU9CIG7</accession>
<organism evidence="2 3">
    <name type="scientific">Pseudaquabacterium inlustre</name>
    <dbReference type="NCBI Taxonomy" id="2984192"/>
    <lineage>
        <taxon>Bacteria</taxon>
        <taxon>Pseudomonadati</taxon>
        <taxon>Pseudomonadota</taxon>
        <taxon>Betaproteobacteria</taxon>
        <taxon>Burkholderiales</taxon>
        <taxon>Sphaerotilaceae</taxon>
        <taxon>Pseudaquabacterium</taxon>
    </lineage>
</organism>
<dbReference type="PANTHER" id="PTHR43245">
    <property type="entry name" value="BIFUNCTIONAL POLYMYXIN RESISTANCE PROTEIN ARNA"/>
    <property type="match status" value="1"/>
</dbReference>
<protein>
    <submittedName>
        <fullName evidence="2">NAD(P)-dependent oxidoreductase</fullName>
    </submittedName>
</protein>
<dbReference type="Pfam" id="PF01370">
    <property type="entry name" value="Epimerase"/>
    <property type="match status" value="1"/>
</dbReference>
<sequence length="309" mass="32448">MKVLVTGASGRIGRALMRRLSRDHAVQGLDRVPSSTAHWVGDLADAALLQRALAGVDAVVHCAALHAPQVGQVPDAEFERVNVQATEALARAACAAGVGHLVYTSTTALYGAASTPVHAAGWVDEDTVPQPRTVYHRSKLAAEALLARWADAGAFGLTVLRMGRCFAEPAPAMAVARLHRGIDARDVAEAHALALAQAQPGTRTYLLSGATPFQPADAVALKTDAAALIRQRVPELAAAFAARGWALPAGIDRVYDASRAQRALGWQPRHGWAEVLRQLDDESPEVLPVGFPVAGGTAAEAVPMKDPCL</sequence>
<dbReference type="Gene3D" id="3.40.50.720">
    <property type="entry name" value="NAD(P)-binding Rossmann-like Domain"/>
    <property type="match status" value="1"/>
</dbReference>
<dbReference type="RefSeq" id="WP_341411344.1">
    <property type="nucleotide sequence ID" value="NZ_JBBUTH010000008.1"/>
</dbReference>
<comment type="caution">
    <text evidence="2">The sequence shown here is derived from an EMBL/GenBank/DDBJ whole genome shotgun (WGS) entry which is preliminary data.</text>
</comment>
<dbReference type="PANTHER" id="PTHR43245:SF54">
    <property type="entry name" value="BLL0593 PROTEIN"/>
    <property type="match status" value="1"/>
</dbReference>
<keyword evidence="3" id="KW-1185">Reference proteome</keyword>
<reference evidence="2 3" key="1">
    <citation type="submission" date="2024-04" db="EMBL/GenBank/DDBJ databases">
        <title>Novel species of the genus Ideonella isolated from streams.</title>
        <authorList>
            <person name="Lu H."/>
        </authorList>
    </citation>
    <scope>NUCLEOTIDE SEQUENCE [LARGE SCALE GENOMIC DNA]</scope>
    <source>
        <strain evidence="2 3">DXS22W</strain>
    </source>
</reference>
<dbReference type="InterPro" id="IPR001509">
    <property type="entry name" value="Epimerase_deHydtase"/>
</dbReference>
<evidence type="ECO:0000313" key="2">
    <source>
        <dbReference type="EMBL" id="MEK8051643.1"/>
    </source>
</evidence>
<dbReference type="InterPro" id="IPR050177">
    <property type="entry name" value="Lipid_A_modif_metabolic_enz"/>
</dbReference>
<dbReference type="InterPro" id="IPR036291">
    <property type="entry name" value="NAD(P)-bd_dom_sf"/>
</dbReference>
<name>A0ABU9CIG7_9BURK</name>
<gene>
    <name evidence="2" type="ORF">AACH10_15440</name>
</gene>
<dbReference type="EMBL" id="JBBUTH010000008">
    <property type="protein sequence ID" value="MEK8051643.1"/>
    <property type="molecule type" value="Genomic_DNA"/>
</dbReference>
<dbReference type="SUPFAM" id="SSF51735">
    <property type="entry name" value="NAD(P)-binding Rossmann-fold domains"/>
    <property type="match status" value="1"/>
</dbReference>
<proteinExistence type="predicted"/>